<evidence type="ECO:0000313" key="3">
    <source>
        <dbReference type="Proteomes" id="UP001232148"/>
    </source>
</evidence>
<comment type="caution">
    <text evidence="2">The sequence shown here is derived from an EMBL/GenBank/DDBJ whole genome shotgun (WGS) entry which is preliminary data.</text>
</comment>
<evidence type="ECO:0000259" key="1">
    <source>
        <dbReference type="Pfam" id="PF24809"/>
    </source>
</evidence>
<gene>
    <name evidence="2" type="ORF">LX32DRAFT_596271</name>
</gene>
<dbReference type="EMBL" id="MU842932">
    <property type="protein sequence ID" value="KAK2025669.1"/>
    <property type="molecule type" value="Genomic_DNA"/>
</dbReference>
<proteinExistence type="predicted"/>
<name>A0AAD9HD08_9PEZI</name>
<reference evidence="2" key="1">
    <citation type="submission" date="2021-06" db="EMBL/GenBank/DDBJ databases">
        <title>Comparative genomics, transcriptomics and evolutionary studies reveal genomic signatures of adaptation to plant cell wall in hemibiotrophic fungi.</title>
        <authorList>
            <consortium name="DOE Joint Genome Institute"/>
            <person name="Baroncelli R."/>
            <person name="Diaz J.F."/>
            <person name="Benocci T."/>
            <person name="Peng M."/>
            <person name="Battaglia E."/>
            <person name="Haridas S."/>
            <person name="Andreopoulos W."/>
            <person name="Labutti K."/>
            <person name="Pangilinan J."/>
            <person name="Floch G.L."/>
            <person name="Makela M.R."/>
            <person name="Henrissat B."/>
            <person name="Grigoriev I.V."/>
            <person name="Crouch J.A."/>
            <person name="De Vries R.P."/>
            <person name="Sukno S.A."/>
            <person name="Thon M.R."/>
        </authorList>
    </citation>
    <scope>NUCLEOTIDE SEQUENCE</scope>
    <source>
        <strain evidence="2">MAFF235873</strain>
    </source>
</reference>
<dbReference type="AlphaFoldDB" id="A0AAD9HD08"/>
<dbReference type="Proteomes" id="UP001232148">
    <property type="component" value="Unassembled WGS sequence"/>
</dbReference>
<sequence length="193" mass="21695">MEANDIRDSRLLVRLYSFDAEGRNPPGSDAHALARVLTEGQESRNTAIDPWRRFFEPQDQSEDSNGLVNTTLNVETAALRKKWLDFRDSCSEAERLDLSMSQPTMKGVVDTVQAIQKSWELRRQNGRLNKAKRLFHKFCDTLNSHQLMMTVLPSGNEYVSIFTGALNVIIHASANHEKVVEGLSGSLSAIGEY</sequence>
<dbReference type="InterPro" id="IPR056125">
    <property type="entry name" value="DUF7708"/>
</dbReference>
<evidence type="ECO:0000313" key="2">
    <source>
        <dbReference type="EMBL" id="KAK2025669.1"/>
    </source>
</evidence>
<keyword evidence="3" id="KW-1185">Reference proteome</keyword>
<organism evidence="2 3">
    <name type="scientific">Colletotrichum zoysiae</name>
    <dbReference type="NCBI Taxonomy" id="1216348"/>
    <lineage>
        <taxon>Eukaryota</taxon>
        <taxon>Fungi</taxon>
        <taxon>Dikarya</taxon>
        <taxon>Ascomycota</taxon>
        <taxon>Pezizomycotina</taxon>
        <taxon>Sordariomycetes</taxon>
        <taxon>Hypocreomycetidae</taxon>
        <taxon>Glomerellales</taxon>
        <taxon>Glomerellaceae</taxon>
        <taxon>Colletotrichum</taxon>
        <taxon>Colletotrichum graminicola species complex</taxon>
    </lineage>
</organism>
<feature type="domain" description="DUF7708" evidence="1">
    <location>
        <begin position="135"/>
        <end position="192"/>
    </location>
</feature>
<feature type="non-terminal residue" evidence="2">
    <location>
        <position position="1"/>
    </location>
</feature>
<dbReference type="Pfam" id="PF24809">
    <property type="entry name" value="DUF7708"/>
    <property type="match status" value="1"/>
</dbReference>
<protein>
    <recommendedName>
        <fullName evidence="1">DUF7708 domain-containing protein</fullName>
    </recommendedName>
</protein>
<accession>A0AAD9HD08</accession>